<dbReference type="Proteomes" id="UP000285712">
    <property type="component" value="Unassembled WGS sequence"/>
</dbReference>
<evidence type="ECO:0000313" key="5">
    <source>
        <dbReference type="Proteomes" id="UP000285712"/>
    </source>
</evidence>
<organism evidence="2 5">
    <name type="scientific">Aphanomyces astaci</name>
    <name type="common">Crayfish plague agent</name>
    <dbReference type="NCBI Taxonomy" id="112090"/>
    <lineage>
        <taxon>Eukaryota</taxon>
        <taxon>Sar</taxon>
        <taxon>Stramenopiles</taxon>
        <taxon>Oomycota</taxon>
        <taxon>Saprolegniomycetes</taxon>
        <taxon>Saprolegniales</taxon>
        <taxon>Verrucalvaceae</taxon>
        <taxon>Aphanomyces</taxon>
    </lineage>
</organism>
<evidence type="ECO:0000256" key="1">
    <source>
        <dbReference type="SAM" id="MobiDB-lite"/>
    </source>
</evidence>
<dbReference type="Proteomes" id="UP000285430">
    <property type="component" value="Unassembled WGS sequence"/>
</dbReference>
<feature type="region of interest" description="Disordered" evidence="1">
    <location>
        <begin position="314"/>
        <end position="335"/>
    </location>
</feature>
<dbReference type="VEuPathDB" id="FungiDB:H257_00632"/>
<name>A0A3R7B045_APHAT</name>
<reference evidence="4 5" key="1">
    <citation type="submission" date="2018-08" db="EMBL/GenBank/DDBJ databases">
        <title>Aphanomyces genome sequencing and annotation.</title>
        <authorList>
            <person name="Minardi D."/>
            <person name="Oidtmann B."/>
            <person name="Van Der Giezen M."/>
            <person name="Studholme D.J."/>
        </authorList>
    </citation>
    <scope>NUCLEOTIDE SEQUENCE [LARGE SCALE GENOMIC DNA]</scope>
    <source>
        <strain evidence="3 4">Da</strain>
        <strain evidence="2 5">Sv</strain>
    </source>
</reference>
<feature type="compositionally biased region" description="Basic and acidic residues" evidence="1">
    <location>
        <begin position="44"/>
        <end position="59"/>
    </location>
</feature>
<dbReference type="EMBL" id="QUTG01003000">
    <property type="protein sequence ID" value="RHY93685.1"/>
    <property type="molecule type" value="Genomic_DNA"/>
</dbReference>
<dbReference type="EMBL" id="QUTH01003314">
    <property type="protein sequence ID" value="RHZ20257.1"/>
    <property type="molecule type" value="Genomic_DNA"/>
</dbReference>
<dbReference type="AlphaFoldDB" id="A0A3R7B045"/>
<feature type="region of interest" description="Disordered" evidence="1">
    <location>
        <begin position="160"/>
        <end position="179"/>
    </location>
</feature>
<gene>
    <name evidence="2" type="ORF">DYB35_000858</name>
    <name evidence="3" type="ORF">DYB37_001660</name>
</gene>
<evidence type="ECO:0000313" key="2">
    <source>
        <dbReference type="EMBL" id="RHY93685.1"/>
    </source>
</evidence>
<evidence type="ECO:0008006" key="6">
    <source>
        <dbReference type="Google" id="ProtNLM"/>
    </source>
</evidence>
<comment type="caution">
    <text evidence="2">The sequence shown here is derived from an EMBL/GenBank/DDBJ whole genome shotgun (WGS) entry which is preliminary data.</text>
</comment>
<sequence>MYKYAKRDDEFGRIIVSLVSKLVRTTAKLVEADISALEKTVKKLHDERGRKQRRDDERVGFQAPPPEDALDVKVAEWGPRLSSPRVQPAVKAETINLKTQDEWVLINALNSVEFEDSEKHNIETKHIKTVQQRQWLDSQKKEKDKKFKSLLEEKHDMYEHQGTDDDMRQHNDKARKAKDAVDHIRMERDRQLRESKELHAKLEEKRRQEEELEVQRCKDELKRTEMEALERKRVQHARMQSLLKENIQVQREKEKKKSLDQERDVKLMEEYAQKLAKEEAERVAALQHKLTRQDRIQNGIALSIHEQLKLKEMEDEQRADDYQRHKLESDREKEQEEALDRKKYLTFQHEVKEEKKKKLNKEEVEYSNKYREEGELALREMKQKQDNARVRNKEYQKLLLSQMQEQKVRKAATFKSMDPREKSLNAILLRKLDVDEDLSQKVVAKLSPDKMVRAKPRNNIF</sequence>
<protein>
    <recommendedName>
        <fullName evidence="6">Trichohyalin-plectin-homology domain-containing protein</fullName>
    </recommendedName>
</protein>
<feature type="region of interest" description="Disordered" evidence="1">
    <location>
        <begin position="44"/>
        <end position="65"/>
    </location>
</feature>
<evidence type="ECO:0000313" key="4">
    <source>
        <dbReference type="Proteomes" id="UP000285430"/>
    </source>
</evidence>
<feature type="compositionally biased region" description="Basic and acidic residues" evidence="1">
    <location>
        <begin position="319"/>
        <end position="335"/>
    </location>
</feature>
<accession>A0A3R7B045</accession>
<evidence type="ECO:0000313" key="3">
    <source>
        <dbReference type="EMBL" id="RHZ20257.1"/>
    </source>
</evidence>
<proteinExistence type="predicted"/>